<proteinExistence type="predicted"/>
<keyword evidence="3" id="KW-1185">Reference proteome</keyword>
<dbReference type="OrthoDB" id="3215907at2759"/>
<dbReference type="AlphaFoldDB" id="A0A401GQZ3"/>
<gene>
    <name evidence="2" type="ORF">SCP_0606360</name>
</gene>
<organism evidence="2 3">
    <name type="scientific">Sparassis crispa</name>
    <dbReference type="NCBI Taxonomy" id="139825"/>
    <lineage>
        <taxon>Eukaryota</taxon>
        <taxon>Fungi</taxon>
        <taxon>Dikarya</taxon>
        <taxon>Basidiomycota</taxon>
        <taxon>Agaricomycotina</taxon>
        <taxon>Agaricomycetes</taxon>
        <taxon>Polyporales</taxon>
        <taxon>Sparassidaceae</taxon>
        <taxon>Sparassis</taxon>
    </lineage>
</organism>
<reference evidence="2 3" key="1">
    <citation type="journal article" date="2018" name="Sci. Rep.">
        <title>Genome sequence of the cauliflower mushroom Sparassis crispa (Hanabiratake) and its association with beneficial usage.</title>
        <authorList>
            <person name="Kiyama R."/>
            <person name="Furutani Y."/>
            <person name="Kawaguchi K."/>
            <person name="Nakanishi T."/>
        </authorList>
    </citation>
    <scope>NUCLEOTIDE SEQUENCE [LARGE SCALE GENOMIC DNA]</scope>
</reference>
<evidence type="ECO:0000313" key="3">
    <source>
        <dbReference type="Proteomes" id="UP000287166"/>
    </source>
</evidence>
<feature type="region of interest" description="Disordered" evidence="1">
    <location>
        <begin position="159"/>
        <end position="196"/>
    </location>
</feature>
<evidence type="ECO:0000256" key="1">
    <source>
        <dbReference type="SAM" id="MobiDB-lite"/>
    </source>
</evidence>
<dbReference type="EMBL" id="BFAD01000006">
    <property type="protein sequence ID" value="GBE84657.1"/>
    <property type="molecule type" value="Genomic_DNA"/>
</dbReference>
<protein>
    <submittedName>
        <fullName evidence="2">Uncharacterized protein</fullName>
    </submittedName>
</protein>
<name>A0A401GQZ3_9APHY</name>
<dbReference type="RefSeq" id="XP_027615570.1">
    <property type="nucleotide sequence ID" value="XM_027759769.1"/>
</dbReference>
<sequence>MSRPLSSFPSPPTRRESVNNPRYSIIRTNDGPTADSGGNRNSSVAPSNGPVMPSSTSSPFPVPSEHVLRTHRPPTLNLTSSSQFEPRRSVAPSFNSEYNTSTPPDSPNASTFVPEADLRREKMKRVTRRLGEGVPSHLVFPADASGDVDDEERPLLVHKASHSKHHRHSRRDTMSDHAVPSKSRGKEPIRAFNGPIPFDEMCGPWQKC</sequence>
<feature type="region of interest" description="Disordered" evidence="1">
    <location>
        <begin position="1"/>
        <end position="112"/>
    </location>
</feature>
<accession>A0A401GQZ3</accession>
<feature type="compositionally biased region" description="Low complexity" evidence="1">
    <location>
        <begin position="50"/>
        <end position="59"/>
    </location>
</feature>
<dbReference type="Proteomes" id="UP000287166">
    <property type="component" value="Unassembled WGS sequence"/>
</dbReference>
<feature type="compositionally biased region" description="Basic residues" evidence="1">
    <location>
        <begin position="159"/>
        <end position="170"/>
    </location>
</feature>
<dbReference type="GeneID" id="38781574"/>
<dbReference type="InParanoid" id="A0A401GQZ3"/>
<evidence type="ECO:0000313" key="2">
    <source>
        <dbReference type="EMBL" id="GBE84657.1"/>
    </source>
</evidence>
<feature type="compositionally biased region" description="Polar residues" evidence="1">
    <location>
        <begin position="18"/>
        <end position="46"/>
    </location>
</feature>
<comment type="caution">
    <text evidence="2">The sequence shown here is derived from an EMBL/GenBank/DDBJ whole genome shotgun (WGS) entry which is preliminary data.</text>
</comment>
<feature type="compositionally biased region" description="Polar residues" evidence="1">
    <location>
        <begin position="92"/>
        <end position="111"/>
    </location>
</feature>